<dbReference type="SUPFAM" id="SSF54197">
    <property type="entry name" value="HIT-like"/>
    <property type="match status" value="1"/>
</dbReference>
<feature type="short sequence motif" description="Histidine triad motif" evidence="2 3">
    <location>
        <begin position="101"/>
        <end position="105"/>
    </location>
</feature>
<evidence type="ECO:0000256" key="1">
    <source>
        <dbReference type="PIRSR" id="PIRSR601310-1"/>
    </source>
</evidence>
<dbReference type="InterPro" id="IPR001310">
    <property type="entry name" value="Histidine_triad_HIT"/>
</dbReference>
<evidence type="ECO:0000259" key="4">
    <source>
        <dbReference type="PROSITE" id="PS51084"/>
    </source>
</evidence>
<reference evidence="6" key="1">
    <citation type="submission" date="2016-10" db="EMBL/GenBank/DDBJ databases">
        <authorList>
            <person name="Varghese N."/>
            <person name="Submissions S."/>
        </authorList>
    </citation>
    <scope>NUCLEOTIDE SEQUENCE [LARGE SCALE GENOMIC DNA]</scope>
    <source>
        <strain evidence="6">DSM 123</strain>
    </source>
</reference>
<accession>A0A1H8VBQ2</accession>
<dbReference type="EMBL" id="FODT01000008">
    <property type="protein sequence ID" value="SEP12617.1"/>
    <property type="molecule type" value="Genomic_DNA"/>
</dbReference>
<dbReference type="RefSeq" id="WP_092685260.1">
    <property type="nucleotide sequence ID" value="NZ_FODT01000008.1"/>
</dbReference>
<dbReference type="GO" id="GO:0003824">
    <property type="term" value="F:catalytic activity"/>
    <property type="evidence" value="ECO:0007669"/>
    <property type="project" value="InterPro"/>
</dbReference>
<name>A0A1H8VBQ2_9BRAD</name>
<dbReference type="GO" id="GO:0009117">
    <property type="term" value="P:nucleotide metabolic process"/>
    <property type="evidence" value="ECO:0007669"/>
    <property type="project" value="TreeGrafter"/>
</dbReference>
<feature type="domain" description="HIT" evidence="4">
    <location>
        <begin position="9"/>
        <end position="116"/>
    </location>
</feature>
<dbReference type="InterPro" id="IPR036265">
    <property type="entry name" value="HIT-like_sf"/>
</dbReference>
<dbReference type="Pfam" id="PF01230">
    <property type="entry name" value="HIT"/>
    <property type="match status" value="1"/>
</dbReference>
<dbReference type="PROSITE" id="PS51084">
    <property type="entry name" value="HIT_2"/>
    <property type="match status" value="1"/>
</dbReference>
<protein>
    <submittedName>
        <fullName evidence="5">Histidine triad (HIT) family protein</fullName>
    </submittedName>
</protein>
<sequence length="145" mass="15678">MDPYDHQNLFAKILRGEIPCHKICEDEQTLAFMDIMPRSPGHALVIPKCAARGILDISADAFAQVARTSKRVAMAAVAAFGADGVVIQQFSEPASGQVILHLHMHVMPVTAGVELLPAQSRREDNTILEEHTARMIVALGSVPVS</sequence>
<dbReference type="Gene3D" id="3.30.428.10">
    <property type="entry name" value="HIT-like"/>
    <property type="match status" value="1"/>
</dbReference>
<dbReference type="PANTHER" id="PTHR46648:SF1">
    <property type="entry name" value="ADENOSINE 5'-MONOPHOSPHORAMIDASE HNT1"/>
    <property type="match status" value="1"/>
</dbReference>
<dbReference type="Proteomes" id="UP000199615">
    <property type="component" value="Unassembled WGS sequence"/>
</dbReference>
<evidence type="ECO:0000313" key="5">
    <source>
        <dbReference type="EMBL" id="SEP12617.1"/>
    </source>
</evidence>
<organism evidence="5 6">
    <name type="scientific">Rhodopseudomonas pseudopalustris</name>
    <dbReference type="NCBI Taxonomy" id="1513892"/>
    <lineage>
        <taxon>Bacteria</taxon>
        <taxon>Pseudomonadati</taxon>
        <taxon>Pseudomonadota</taxon>
        <taxon>Alphaproteobacteria</taxon>
        <taxon>Hyphomicrobiales</taxon>
        <taxon>Nitrobacteraceae</taxon>
        <taxon>Rhodopseudomonas</taxon>
    </lineage>
</organism>
<evidence type="ECO:0000313" key="6">
    <source>
        <dbReference type="Proteomes" id="UP000199615"/>
    </source>
</evidence>
<evidence type="ECO:0000256" key="2">
    <source>
        <dbReference type="PIRSR" id="PIRSR601310-3"/>
    </source>
</evidence>
<gene>
    <name evidence="5" type="ORF">SAMN05444123_108171</name>
</gene>
<keyword evidence="6" id="KW-1185">Reference proteome</keyword>
<dbReference type="OrthoDB" id="9784774at2"/>
<dbReference type="PANTHER" id="PTHR46648">
    <property type="entry name" value="HIT FAMILY PROTEIN 1"/>
    <property type="match status" value="1"/>
</dbReference>
<dbReference type="PRINTS" id="PR00332">
    <property type="entry name" value="HISTRIAD"/>
</dbReference>
<feature type="active site" description="Tele-AMP-histidine intermediate" evidence="1">
    <location>
        <position position="103"/>
    </location>
</feature>
<proteinExistence type="predicted"/>
<evidence type="ECO:0000256" key="3">
    <source>
        <dbReference type="PROSITE-ProRule" id="PRU00464"/>
    </source>
</evidence>
<dbReference type="InterPro" id="IPR011146">
    <property type="entry name" value="HIT-like"/>
</dbReference>
<dbReference type="AlphaFoldDB" id="A0A1H8VBQ2"/>